<keyword evidence="3" id="KW-0408">Iron</keyword>
<dbReference type="Proteomes" id="UP000605805">
    <property type="component" value="Unassembled WGS sequence"/>
</dbReference>
<keyword evidence="2" id="KW-0479">Metal-binding</keyword>
<organism evidence="6 7">
    <name type="scientific">Ignisphaera aggregans</name>
    <dbReference type="NCBI Taxonomy" id="334771"/>
    <lineage>
        <taxon>Archaea</taxon>
        <taxon>Thermoproteota</taxon>
        <taxon>Thermoprotei</taxon>
        <taxon>Desulfurococcales</taxon>
        <taxon>Desulfurococcaceae</taxon>
        <taxon>Ignisphaera</taxon>
    </lineage>
</organism>
<dbReference type="PANTHER" id="PTHR43687">
    <property type="entry name" value="ADENYLYLSULFATE REDUCTASE, BETA SUBUNIT"/>
    <property type="match status" value="1"/>
</dbReference>
<dbReference type="SUPFAM" id="SSF54862">
    <property type="entry name" value="4Fe-4S ferredoxins"/>
    <property type="match status" value="1"/>
</dbReference>
<dbReference type="AlphaFoldDB" id="A0A832YY72"/>
<dbReference type="EMBL" id="DQTV01000088">
    <property type="protein sequence ID" value="HIP57363.1"/>
    <property type="molecule type" value="Genomic_DNA"/>
</dbReference>
<dbReference type="GO" id="GO:0046872">
    <property type="term" value="F:metal ion binding"/>
    <property type="evidence" value="ECO:0007669"/>
    <property type="project" value="UniProtKB-KW"/>
</dbReference>
<protein>
    <submittedName>
        <fullName evidence="6">4Fe-4S dicluster domain-containing protein</fullName>
    </submittedName>
</protein>
<dbReference type="Gene3D" id="3.30.70.20">
    <property type="match status" value="2"/>
</dbReference>
<dbReference type="PROSITE" id="PS00198">
    <property type="entry name" value="4FE4S_FER_1"/>
    <property type="match status" value="1"/>
</dbReference>
<reference evidence="6" key="1">
    <citation type="journal article" date="2020" name="ISME J.">
        <title>Gammaproteobacteria mediating utilization of methyl-, sulfur- and petroleum organic compounds in deep ocean hydrothermal plumes.</title>
        <authorList>
            <person name="Zhou Z."/>
            <person name="Liu Y."/>
            <person name="Pan J."/>
            <person name="Cron B.R."/>
            <person name="Toner B.M."/>
            <person name="Anantharaman K."/>
            <person name="Breier J.A."/>
            <person name="Dick G.J."/>
            <person name="Li M."/>
        </authorList>
    </citation>
    <scope>NUCLEOTIDE SEQUENCE</scope>
    <source>
        <strain evidence="6">SZUA-1435</strain>
    </source>
</reference>
<feature type="domain" description="4Fe-4S ferredoxin-type" evidence="5">
    <location>
        <begin position="32"/>
        <end position="60"/>
    </location>
</feature>
<comment type="caution">
    <text evidence="6">The sequence shown here is derived from an EMBL/GenBank/DDBJ whole genome shotgun (WGS) entry which is preliminary data.</text>
</comment>
<evidence type="ECO:0000256" key="2">
    <source>
        <dbReference type="ARBA" id="ARBA00022723"/>
    </source>
</evidence>
<name>A0A832YY72_9CREN</name>
<evidence type="ECO:0000256" key="4">
    <source>
        <dbReference type="ARBA" id="ARBA00023014"/>
    </source>
</evidence>
<evidence type="ECO:0000313" key="7">
    <source>
        <dbReference type="Proteomes" id="UP000605805"/>
    </source>
</evidence>
<dbReference type="InterPro" id="IPR017896">
    <property type="entry name" value="4Fe4S_Fe-S-bd"/>
</dbReference>
<dbReference type="PANTHER" id="PTHR43687:SF1">
    <property type="entry name" value="FERREDOXIN III"/>
    <property type="match status" value="1"/>
</dbReference>
<dbReference type="GO" id="GO:0051539">
    <property type="term" value="F:4 iron, 4 sulfur cluster binding"/>
    <property type="evidence" value="ECO:0007669"/>
    <property type="project" value="UniProtKB-KW"/>
</dbReference>
<gene>
    <name evidence="6" type="ORF">EYH02_04770</name>
</gene>
<keyword evidence="4" id="KW-0411">Iron-sulfur</keyword>
<dbReference type="Pfam" id="PF12838">
    <property type="entry name" value="Fer4_7"/>
    <property type="match status" value="1"/>
</dbReference>
<evidence type="ECO:0000259" key="5">
    <source>
        <dbReference type="PROSITE" id="PS51379"/>
    </source>
</evidence>
<accession>A0A832YY72</accession>
<sequence length="60" mass="6057">MPKPVVDAGKCTGCGSCASSCPQSVLEIRDGKAVVVNPDSCIGCRVCESTCPTGAIKVVE</sequence>
<dbReference type="InterPro" id="IPR017900">
    <property type="entry name" value="4Fe4S_Fe_S_CS"/>
</dbReference>
<dbReference type="GO" id="GO:0016491">
    <property type="term" value="F:oxidoreductase activity"/>
    <property type="evidence" value="ECO:0007669"/>
    <property type="project" value="UniProtKB-ARBA"/>
</dbReference>
<dbReference type="InterPro" id="IPR050572">
    <property type="entry name" value="Fe-S_Ferredoxin"/>
</dbReference>
<evidence type="ECO:0000256" key="3">
    <source>
        <dbReference type="ARBA" id="ARBA00023004"/>
    </source>
</evidence>
<proteinExistence type="predicted"/>
<feature type="domain" description="4Fe-4S ferredoxin-type" evidence="5">
    <location>
        <begin position="2"/>
        <end position="31"/>
    </location>
</feature>
<evidence type="ECO:0000313" key="6">
    <source>
        <dbReference type="EMBL" id="HIP57363.1"/>
    </source>
</evidence>
<keyword evidence="1" id="KW-0004">4Fe-4S</keyword>
<evidence type="ECO:0000256" key="1">
    <source>
        <dbReference type="ARBA" id="ARBA00022485"/>
    </source>
</evidence>
<dbReference type="PROSITE" id="PS51379">
    <property type="entry name" value="4FE4S_FER_2"/>
    <property type="match status" value="2"/>
</dbReference>